<feature type="compositionally biased region" description="Acidic residues" evidence="2">
    <location>
        <begin position="610"/>
        <end position="622"/>
    </location>
</feature>
<name>A0A0K0FEB5_STRVS</name>
<feature type="coiled-coil region" evidence="1">
    <location>
        <begin position="294"/>
        <end position="352"/>
    </location>
</feature>
<reference evidence="5" key="2">
    <citation type="submission" date="2015-08" db="UniProtKB">
        <authorList>
            <consortium name="WormBaseParasite"/>
        </authorList>
    </citation>
    <scope>IDENTIFICATION</scope>
</reference>
<keyword evidence="3" id="KW-0472">Membrane</keyword>
<keyword evidence="3" id="KW-1133">Transmembrane helix</keyword>
<feature type="coiled-coil region" evidence="1">
    <location>
        <begin position="94"/>
        <end position="149"/>
    </location>
</feature>
<proteinExistence type="predicted"/>
<dbReference type="WBParaSite" id="SVE_0719300.1">
    <property type="protein sequence ID" value="SVE_0719300.1"/>
    <property type="gene ID" value="SVE_0719300"/>
</dbReference>
<evidence type="ECO:0000313" key="4">
    <source>
        <dbReference type="Proteomes" id="UP000035680"/>
    </source>
</evidence>
<dbReference type="Gene3D" id="3.30.457.60">
    <property type="match status" value="1"/>
</dbReference>
<feature type="compositionally biased region" description="Acidic residues" evidence="2">
    <location>
        <begin position="573"/>
        <end position="597"/>
    </location>
</feature>
<organism evidence="4 5">
    <name type="scientific">Strongyloides venezuelensis</name>
    <name type="common">Threadworm</name>
    <dbReference type="NCBI Taxonomy" id="75913"/>
    <lineage>
        <taxon>Eukaryota</taxon>
        <taxon>Metazoa</taxon>
        <taxon>Ecdysozoa</taxon>
        <taxon>Nematoda</taxon>
        <taxon>Chromadorea</taxon>
        <taxon>Rhabditida</taxon>
        <taxon>Tylenchina</taxon>
        <taxon>Panagrolaimomorpha</taxon>
        <taxon>Strongyloidoidea</taxon>
        <taxon>Strongyloididae</taxon>
        <taxon>Strongyloides</taxon>
    </lineage>
</organism>
<feature type="region of interest" description="Disordered" evidence="2">
    <location>
        <begin position="562"/>
        <end position="622"/>
    </location>
</feature>
<evidence type="ECO:0000256" key="1">
    <source>
        <dbReference type="SAM" id="Coils"/>
    </source>
</evidence>
<evidence type="ECO:0000256" key="3">
    <source>
        <dbReference type="SAM" id="Phobius"/>
    </source>
</evidence>
<evidence type="ECO:0000313" key="5">
    <source>
        <dbReference type="WBParaSite" id="SVE_0719300.1"/>
    </source>
</evidence>
<evidence type="ECO:0000256" key="2">
    <source>
        <dbReference type="SAM" id="MobiDB-lite"/>
    </source>
</evidence>
<keyword evidence="1" id="KW-0175">Coiled coil</keyword>
<dbReference type="AlphaFoldDB" id="A0A0K0FEB5"/>
<sequence length="622" mass="71630">MSRKEFTSYIGKVLYVATSFVICSYLTLAMATIGNLNVDEHILQKKELIHNEISRPNSRTSVSGSISGLSNILSTRKRPFAYSSGSERILTSRFLEAKEEISRLKEDLANSKNEVEKLQSYKKENSEKLRLLTLDVESLKYELEREKSKKLIDNEKLLLRNELRDCKVALRKTVPQIKKLEAQIDGAKEVLMLNNLWTSTVQTSILKKSCFVKDEFIPSNEAVNEVIKTNYEETNGFTNKDDLQEPSTMKEESDSIVENNKFVDSIAIYKTKFDIPECSLNSYEETICSQRKKIEKLDNDYAILKRAYNKEKQRGQDVEMLTVKCNKLESQLEIQRNQYESLSKQNAELQMGISRDVFREYSGKNSFKTESELLRKIVAVQVENKRLKGLLKDNNISDDSDGLIMLHLKNNLVTDAQKEIVKEQLTSENGVLSCEEKQKLLDEIKKWKEVAEKRERERDAAAGIVNSIMEFRKIVKSLFGYDIKIKNNIAELVFAENPNDVFQVQFDLTSNNFNLLESETTNKVRFSIDKYLNGKNSLPCFLAGAFIELYHYMYDNQQNDEFEGSSTQVQEWNNEDVDEEEEEEVEEYSDNNFENEEYSSTSGGQASGDPEVEEILILSDDE</sequence>
<accession>A0A0K0FEB5</accession>
<protein>
    <submittedName>
        <fullName evidence="5">GRIP domain-containing protein</fullName>
    </submittedName>
</protein>
<keyword evidence="4" id="KW-1185">Reference proteome</keyword>
<feature type="transmembrane region" description="Helical" evidence="3">
    <location>
        <begin position="12"/>
        <end position="33"/>
    </location>
</feature>
<dbReference type="Proteomes" id="UP000035680">
    <property type="component" value="Unassembled WGS sequence"/>
</dbReference>
<reference evidence="4" key="1">
    <citation type="submission" date="2014-07" db="EMBL/GenBank/DDBJ databases">
        <authorList>
            <person name="Martin A.A"/>
            <person name="De Silva N."/>
        </authorList>
    </citation>
    <scope>NUCLEOTIDE SEQUENCE</scope>
</reference>
<keyword evidence="3" id="KW-0812">Transmembrane</keyword>